<dbReference type="EMBL" id="CP099490">
    <property type="protein sequence ID" value="USQ75395.1"/>
    <property type="molecule type" value="Genomic_DNA"/>
</dbReference>
<keyword evidence="2" id="KW-1185">Reference proteome</keyword>
<evidence type="ECO:0000313" key="1">
    <source>
        <dbReference type="EMBL" id="USQ75395.1"/>
    </source>
</evidence>
<reference evidence="1" key="1">
    <citation type="submission" date="2022-06" db="EMBL/GenBank/DDBJ databases">
        <title>Ornithinimicrobium JY.X270.</title>
        <authorList>
            <person name="Huang Y."/>
        </authorList>
    </citation>
    <scope>NUCLEOTIDE SEQUENCE</scope>
    <source>
        <strain evidence="1">JY.X270</strain>
    </source>
</reference>
<dbReference type="RefSeq" id="WP_252619761.1">
    <property type="nucleotide sequence ID" value="NZ_CP099490.1"/>
</dbReference>
<protein>
    <submittedName>
        <fullName evidence="1">SatD family protein</fullName>
    </submittedName>
</protein>
<organism evidence="1 2">
    <name type="scientific">Ornithinimicrobium cryptoxanthini</name>
    <dbReference type="NCBI Taxonomy" id="2934161"/>
    <lineage>
        <taxon>Bacteria</taxon>
        <taxon>Bacillati</taxon>
        <taxon>Actinomycetota</taxon>
        <taxon>Actinomycetes</taxon>
        <taxon>Micrococcales</taxon>
        <taxon>Ornithinimicrobiaceae</taxon>
        <taxon>Ornithinimicrobium</taxon>
    </lineage>
</organism>
<evidence type="ECO:0000313" key="2">
    <source>
        <dbReference type="Proteomes" id="UP001056535"/>
    </source>
</evidence>
<sequence length="227" mass="24369">MARQSSPARATLLGDVIGSRVASDRKALHDQLSAALDQVSTEVDALDDLKVIAGDEFQATFAAVGEALYAALLLRLRLDPDIDVRIGVGWGPVTVLDAAHSTQDGPGWWAARAAIEWVEERQGVVGFERVRTAYRPAPDPDGPRAEQTPAVVGPSAAAVNAALLCQDHLVGSMDQRSRFILEGLMHGRTQTQLAQELGLTRQAVNQRRKHDGLAIAVEAARSLRSVQ</sequence>
<accession>A0ABY4YGK7</accession>
<name>A0ABY4YGK7_9MICO</name>
<dbReference type="InterPro" id="IPR032580">
    <property type="entry name" value="SatD"/>
</dbReference>
<proteinExistence type="predicted"/>
<gene>
    <name evidence="1" type="ORF">NF557_12280</name>
</gene>
<dbReference type="Pfam" id="PF16264">
    <property type="entry name" value="SatD"/>
    <property type="match status" value="1"/>
</dbReference>
<dbReference type="Proteomes" id="UP001056535">
    <property type="component" value="Chromosome"/>
</dbReference>